<sequence length="100" mass="11365">FKLLPEPALRLAHEMLLFPSEELSTFPGQVQDGGGLDLSLAFKGPALRPRHQSQKTARNAIRRFETMRMFRKGRFRFMVDSLTGGSEARFIGRLFQMPVA</sequence>
<protein>
    <submittedName>
        <fullName evidence="1">Uncharacterized protein</fullName>
    </submittedName>
</protein>
<dbReference type="EMBL" id="JACIEK010000020">
    <property type="protein sequence ID" value="MBB4000455.1"/>
    <property type="molecule type" value="Genomic_DNA"/>
</dbReference>
<keyword evidence="2" id="KW-1185">Reference proteome</keyword>
<gene>
    <name evidence="1" type="ORF">GGR04_004333</name>
</gene>
<dbReference type="AlphaFoldDB" id="A0A7W6MM39"/>
<reference evidence="1 2" key="1">
    <citation type="submission" date="2020-08" db="EMBL/GenBank/DDBJ databases">
        <title>Genomic Encyclopedia of Type Strains, Phase IV (KMG-IV): sequencing the most valuable type-strain genomes for metagenomic binning, comparative biology and taxonomic classification.</title>
        <authorList>
            <person name="Goeker M."/>
        </authorList>
    </citation>
    <scope>NUCLEOTIDE SEQUENCE [LARGE SCALE GENOMIC DNA]</scope>
    <source>
        <strain evidence="1 2">DSM 102238</strain>
    </source>
</reference>
<name>A0A7W6MM39_9HYPH</name>
<dbReference type="Proteomes" id="UP000542776">
    <property type="component" value="Unassembled WGS sequence"/>
</dbReference>
<dbReference type="RefSeq" id="WP_210291916.1">
    <property type="nucleotide sequence ID" value="NZ_JACIEK010000020.1"/>
</dbReference>
<evidence type="ECO:0000313" key="2">
    <source>
        <dbReference type="Proteomes" id="UP000542776"/>
    </source>
</evidence>
<accession>A0A7W6MM39</accession>
<organism evidence="1 2">
    <name type="scientific">Aureimonas pseudogalii</name>
    <dbReference type="NCBI Taxonomy" id="1744844"/>
    <lineage>
        <taxon>Bacteria</taxon>
        <taxon>Pseudomonadati</taxon>
        <taxon>Pseudomonadota</taxon>
        <taxon>Alphaproteobacteria</taxon>
        <taxon>Hyphomicrobiales</taxon>
        <taxon>Aurantimonadaceae</taxon>
        <taxon>Aureimonas</taxon>
    </lineage>
</organism>
<evidence type="ECO:0000313" key="1">
    <source>
        <dbReference type="EMBL" id="MBB4000455.1"/>
    </source>
</evidence>
<comment type="caution">
    <text evidence="1">The sequence shown here is derived from an EMBL/GenBank/DDBJ whole genome shotgun (WGS) entry which is preliminary data.</text>
</comment>
<feature type="non-terminal residue" evidence="1">
    <location>
        <position position="1"/>
    </location>
</feature>
<proteinExistence type="predicted"/>